<name>A0ACB9ACL9_CICIN</name>
<evidence type="ECO:0000313" key="1">
    <source>
        <dbReference type="EMBL" id="KAI3707751.1"/>
    </source>
</evidence>
<dbReference type="Proteomes" id="UP001055811">
    <property type="component" value="Linkage Group LG07"/>
</dbReference>
<organism evidence="1 2">
    <name type="scientific">Cichorium intybus</name>
    <name type="common">Chicory</name>
    <dbReference type="NCBI Taxonomy" id="13427"/>
    <lineage>
        <taxon>Eukaryota</taxon>
        <taxon>Viridiplantae</taxon>
        <taxon>Streptophyta</taxon>
        <taxon>Embryophyta</taxon>
        <taxon>Tracheophyta</taxon>
        <taxon>Spermatophyta</taxon>
        <taxon>Magnoliopsida</taxon>
        <taxon>eudicotyledons</taxon>
        <taxon>Gunneridae</taxon>
        <taxon>Pentapetalae</taxon>
        <taxon>asterids</taxon>
        <taxon>campanulids</taxon>
        <taxon>Asterales</taxon>
        <taxon>Asteraceae</taxon>
        <taxon>Cichorioideae</taxon>
        <taxon>Cichorieae</taxon>
        <taxon>Cichoriinae</taxon>
        <taxon>Cichorium</taxon>
    </lineage>
</organism>
<accession>A0ACB9ACL9</accession>
<dbReference type="EMBL" id="CM042015">
    <property type="protein sequence ID" value="KAI3707751.1"/>
    <property type="molecule type" value="Genomic_DNA"/>
</dbReference>
<keyword evidence="2" id="KW-1185">Reference proteome</keyword>
<gene>
    <name evidence="1" type="ORF">L2E82_36545</name>
</gene>
<comment type="caution">
    <text evidence="1">The sequence shown here is derived from an EMBL/GenBank/DDBJ whole genome shotgun (WGS) entry which is preliminary data.</text>
</comment>
<evidence type="ECO:0000313" key="2">
    <source>
        <dbReference type="Proteomes" id="UP001055811"/>
    </source>
</evidence>
<protein>
    <submittedName>
        <fullName evidence="1">Uncharacterized protein</fullName>
    </submittedName>
</protein>
<sequence length="85" mass="10247">MQILNYISFLKTCIHHCLRFGVLLLVFENVQVIFLARSTFETRTDTKLKMQFPSVFVKIDYVLLLLYQMRRLETFKEIVRQMEPT</sequence>
<reference evidence="2" key="1">
    <citation type="journal article" date="2022" name="Mol. Ecol. Resour.">
        <title>The genomes of chicory, endive, great burdock and yacon provide insights into Asteraceae palaeo-polyploidization history and plant inulin production.</title>
        <authorList>
            <person name="Fan W."/>
            <person name="Wang S."/>
            <person name="Wang H."/>
            <person name="Wang A."/>
            <person name="Jiang F."/>
            <person name="Liu H."/>
            <person name="Zhao H."/>
            <person name="Xu D."/>
            <person name="Zhang Y."/>
        </authorList>
    </citation>
    <scope>NUCLEOTIDE SEQUENCE [LARGE SCALE GENOMIC DNA]</scope>
    <source>
        <strain evidence="2">cv. Punajuju</strain>
    </source>
</reference>
<reference evidence="1 2" key="2">
    <citation type="journal article" date="2022" name="Mol. Ecol. Resour.">
        <title>The genomes of chicory, endive, great burdock and yacon provide insights into Asteraceae paleo-polyploidization history and plant inulin production.</title>
        <authorList>
            <person name="Fan W."/>
            <person name="Wang S."/>
            <person name="Wang H."/>
            <person name="Wang A."/>
            <person name="Jiang F."/>
            <person name="Liu H."/>
            <person name="Zhao H."/>
            <person name="Xu D."/>
            <person name="Zhang Y."/>
        </authorList>
    </citation>
    <scope>NUCLEOTIDE SEQUENCE [LARGE SCALE GENOMIC DNA]</scope>
    <source>
        <strain evidence="2">cv. Punajuju</strain>
        <tissue evidence="1">Leaves</tissue>
    </source>
</reference>
<proteinExistence type="predicted"/>